<dbReference type="InterPro" id="IPR004681">
    <property type="entry name" value="TRAP_DctM"/>
</dbReference>
<keyword evidence="5 7" id="KW-1133">Transmembrane helix</keyword>
<evidence type="ECO:0000256" key="1">
    <source>
        <dbReference type="ARBA" id="ARBA00004429"/>
    </source>
</evidence>
<gene>
    <name evidence="9" type="ORF">S03H2_31553</name>
</gene>
<dbReference type="EMBL" id="BARU01019138">
    <property type="protein sequence ID" value="GAH49313.1"/>
    <property type="molecule type" value="Genomic_DNA"/>
</dbReference>
<evidence type="ECO:0000256" key="4">
    <source>
        <dbReference type="ARBA" id="ARBA00022692"/>
    </source>
</evidence>
<keyword evidence="2" id="KW-1003">Cell membrane</keyword>
<feature type="domain" description="TRAP C4-dicarboxylate transport system permease DctM subunit" evidence="8">
    <location>
        <begin position="1"/>
        <end position="290"/>
    </location>
</feature>
<comment type="subcellular location">
    <subcellularLocation>
        <location evidence="1">Cell inner membrane</location>
        <topology evidence="1">Multi-pass membrane protein</topology>
    </subcellularLocation>
</comment>
<evidence type="ECO:0000256" key="5">
    <source>
        <dbReference type="ARBA" id="ARBA00022989"/>
    </source>
</evidence>
<dbReference type="Pfam" id="PF06808">
    <property type="entry name" value="DctM"/>
    <property type="match status" value="1"/>
</dbReference>
<feature type="non-terminal residue" evidence="9">
    <location>
        <position position="290"/>
    </location>
</feature>
<proteinExistence type="predicted"/>
<feature type="transmembrane region" description="Helical" evidence="7">
    <location>
        <begin position="145"/>
        <end position="170"/>
    </location>
</feature>
<evidence type="ECO:0000256" key="2">
    <source>
        <dbReference type="ARBA" id="ARBA00022475"/>
    </source>
</evidence>
<dbReference type="GO" id="GO:0005886">
    <property type="term" value="C:plasma membrane"/>
    <property type="evidence" value="ECO:0007669"/>
    <property type="project" value="UniProtKB-SubCell"/>
</dbReference>
<keyword evidence="3" id="KW-0997">Cell inner membrane</keyword>
<dbReference type="GO" id="GO:0022857">
    <property type="term" value="F:transmembrane transporter activity"/>
    <property type="evidence" value="ECO:0007669"/>
    <property type="project" value="TreeGrafter"/>
</dbReference>
<keyword evidence="4 7" id="KW-0812">Transmembrane</keyword>
<feature type="transmembrane region" description="Helical" evidence="7">
    <location>
        <begin position="25"/>
        <end position="55"/>
    </location>
</feature>
<dbReference type="InterPro" id="IPR010656">
    <property type="entry name" value="DctM"/>
</dbReference>
<feature type="transmembrane region" description="Helical" evidence="7">
    <location>
        <begin position="99"/>
        <end position="124"/>
    </location>
</feature>
<evidence type="ECO:0000313" key="9">
    <source>
        <dbReference type="EMBL" id="GAH49313.1"/>
    </source>
</evidence>
<reference evidence="9" key="1">
    <citation type="journal article" date="2014" name="Front. Microbiol.">
        <title>High frequency of phylogenetically diverse reductive dehalogenase-homologous genes in deep subseafloor sedimentary metagenomes.</title>
        <authorList>
            <person name="Kawai M."/>
            <person name="Futagami T."/>
            <person name="Toyoda A."/>
            <person name="Takaki Y."/>
            <person name="Nishi S."/>
            <person name="Hori S."/>
            <person name="Arai W."/>
            <person name="Tsubouchi T."/>
            <person name="Morono Y."/>
            <person name="Uchiyama I."/>
            <person name="Ito T."/>
            <person name="Fujiyama A."/>
            <person name="Inagaki F."/>
            <person name="Takami H."/>
        </authorList>
    </citation>
    <scope>NUCLEOTIDE SEQUENCE</scope>
    <source>
        <strain evidence="9">Expedition CK06-06</strain>
    </source>
</reference>
<protein>
    <recommendedName>
        <fullName evidence="8">TRAP C4-dicarboxylate transport system permease DctM subunit domain-containing protein</fullName>
    </recommendedName>
</protein>
<evidence type="ECO:0000256" key="7">
    <source>
        <dbReference type="SAM" id="Phobius"/>
    </source>
</evidence>
<accession>X1HVI1</accession>
<feature type="transmembrane region" description="Helical" evidence="7">
    <location>
        <begin position="67"/>
        <end position="93"/>
    </location>
</feature>
<feature type="transmembrane region" description="Helical" evidence="7">
    <location>
        <begin position="207"/>
        <end position="229"/>
    </location>
</feature>
<comment type="caution">
    <text evidence="9">The sequence shown here is derived from an EMBL/GenBank/DDBJ whole genome shotgun (WGS) entry which is preliminary data.</text>
</comment>
<keyword evidence="6 7" id="KW-0472">Membrane</keyword>
<evidence type="ECO:0000256" key="6">
    <source>
        <dbReference type="ARBA" id="ARBA00023136"/>
    </source>
</evidence>
<dbReference type="AlphaFoldDB" id="X1HVI1"/>
<evidence type="ECO:0000259" key="8">
    <source>
        <dbReference type="Pfam" id="PF06808"/>
    </source>
</evidence>
<sequence length="290" mass="31035">MSESGISKYLLNFVNSIFGRIKGGIGIVAIVTCAIIGAISGSSYTGLAATGPILIERMVEEKYPRGYASALITCSSILGLLIPPSGLLILYGWVTGTSILASFLATVLPGILIVISFSIINLLLARKMPLILEPAMPLKQRSKKIIFSTWQAIPALSLPVIILGGIYGGVFSPAEAAGVSVIIALPIGFFIYRGLKMRNFVSAVQNAATSIGTIMIMVMFALILSQTFVMLQLPTMLINFMEAITTNKYILLIFINIFLFFLGMLVPDSIGVVLTAPLLLPLVQKYGISP</sequence>
<feature type="transmembrane region" description="Helical" evidence="7">
    <location>
        <begin position="176"/>
        <end position="195"/>
    </location>
</feature>
<evidence type="ECO:0000256" key="3">
    <source>
        <dbReference type="ARBA" id="ARBA00022519"/>
    </source>
</evidence>
<feature type="transmembrane region" description="Helical" evidence="7">
    <location>
        <begin position="249"/>
        <end position="280"/>
    </location>
</feature>
<dbReference type="PANTHER" id="PTHR33362">
    <property type="entry name" value="SIALIC ACID TRAP TRANSPORTER PERMEASE PROTEIN SIAT-RELATED"/>
    <property type="match status" value="1"/>
</dbReference>
<organism evidence="9">
    <name type="scientific">marine sediment metagenome</name>
    <dbReference type="NCBI Taxonomy" id="412755"/>
    <lineage>
        <taxon>unclassified sequences</taxon>
        <taxon>metagenomes</taxon>
        <taxon>ecological metagenomes</taxon>
    </lineage>
</organism>
<name>X1HVI1_9ZZZZ</name>